<comment type="caution">
    <text evidence="2">The sequence shown here is derived from an EMBL/GenBank/DDBJ whole genome shotgun (WGS) entry which is preliminary data.</text>
</comment>
<protein>
    <submittedName>
        <fullName evidence="2">DUF6265 family protein</fullName>
    </submittedName>
</protein>
<organism evidence="2 3">
    <name type="scientific">Gaopeijia maritima</name>
    <dbReference type="NCBI Taxonomy" id="3119007"/>
    <lineage>
        <taxon>Bacteria</taxon>
        <taxon>Pseudomonadati</taxon>
        <taxon>Gemmatimonadota</taxon>
        <taxon>Longimicrobiia</taxon>
        <taxon>Gaopeijiales</taxon>
        <taxon>Gaopeijiaceae</taxon>
        <taxon>Gaopeijia</taxon>
    </lineage>
</organism>
<evidence type="ECO:0000313" key="3">
    <source>
        <dbReference type="Proteomes" id="UP001484239"/>
    </source>
</evidence>
<keyword evidence="3" id="KW-1185">Reference proteome</keyword>
<dbReference type="EMBL" id="JBBHLI010000007">
    <property type="protein sequence ID" value="MEK9501742.1"/>
    <property type="molecule type" value="Genomic_DNA"/>
</dbReference>
<proteinExistence type="predicted"/>
<dbReference type="Pfam" id="PF19780">
    <property type="entry name" value="DUF6265"/>
    <property type="match status" value="1"/>
</dbReference>
<dbReference type="RefSeq" id="WP_405287145.1">
    <property type="nucleotide sequence ID" value="NZ_JBBHLI010000007.1"/>
</dbReference>
<sequence length="209" mass="21820">MGRSRAAGRAGMVALLAGRVGAVARLAGRVTEGGEAGRIACRVTWAGVLAVLAGCATPGGALPTVELDPVRAIPPGGAMGGAEMLVGCWRSPDDAPVILDERWSPPADGAMLATSRFLRGGRMVSFEFSLLRATDQGVWLLPHPGGVASEHAFELTSAADGRLVFEAPEHDYPTRIVYHRTVEGLQARIDGGADDPEPRVWQMAAVPCS</sequence>
<evidence type="ECO:0000313" key="2">
    <source>
        <dbReference type="EMBL" id="MEK9501742.1"/>
    </source>
</evidence>
<accession>A0ABU9ECA2</accession>
<name>A0ABU9ECA2_9BACT</name>
<reference evidence="2 3" key="1">
    <citation type="submission" date="2024-02" db="EMBL/GenBank/DDBJ databases">
        <title>A novel Gemmatimonadota bacterium.</title>
        <authorList>
            <person name="Du Z.-J."/>
            <person name="Ye Y.-Q."/>
        </authorList>
    </citation>
    <scope>NUCLEOTIDE SEQUENCE [LARGE SCALE GENOMIC DNA]</scope>
    <source>
        <strain evidence="2 3">DH-20</strain>
    </source>
</reference>
<gene>
    <name evidence="2" type="ORF">WI372_12190</name>
</gene>
<dbReference type="Proteomes" id="UP001484239">
    <property type="component" value="Unassembled WGS sequence"/>
</dbReference>
<feature type="domain" description="DUF6265" evidence="1">
    <location>
        <begin position="85"/>
        <end position="190"/>
    </location>
</feature>
<dbReference type="InterPro" id="IPR046232">
    <property type="entry name" value="DUF6265"/>
</dbReference>
<evidence type="ECO:0000259" key="1">
    <source>
        <dbReference type="Pfam" id="PF19780"/>
    </source>
</evidence>